<feature type="active site" description="Charge relay system" evidence="6">
    <location>
        <position position="208"/>
    </location>
</feature>
<keyword evidence="5 6" id="KW-0720">Serine protease</keyword>
<feature type="active site" description="Charge relay system" evidence="6">
    <location>
        <position position="509"/>
    </location>
</feature>
<evidence type="ECO:0000256" key="1">
    <source>
        <dbReference type="ARBA" id="ARBA00011073"/>
    </source>
</evidence>
<evidence type="ECO:0000256" key="3">
    <source>
        <dbReference type="ARBA" id="ARBA00022670"/>
    </source>
</evidence>
<dbReference type="Gene3D" id="3.50.30.30">
    <property type="match status" value="1"/>
</dbReference>
<dbReference type="Gene3D" id="3.30.70.80">
    <property type="entry name" value="Peptidase S8 propeptide/proteinase inhibitor I9"/>
    <property type="match status" value="1"/>
</dbReference>
<dbReference type="InterPro" id="IPR037045">
    <property type="entry name" value="S8pro/Inhibitor_I9_sf"/>
</dbReference>
<dbReference type="PROSITE" id="PS51892">
    <property type="entry name" value="SUBTILASE"/>
    <property type="match status" value="1"/>
</dbReference>
<dbReference type="PROSITE" id="PS00138">
    <property type="entry name" value="SUBTILASE_SER"/>
    <property type="match status" value="1"/>
</dbReference>
<dbReference type="PANTHER" id="PTHR43806">
    <property type="entry name" value="PEPTIDASE S8"/>
    <property type="match status" value="1"/>
</dbReference>
<dbReference type="InterPro" id="IPR015500">
    <property type="entry name" value="Peptidase_S8_subtilisin-rel"/>
</dbReference>
<evidence type="ECO:0000256" key="6">
    <source>
        <dbReference type="PROSITE-ProRule" id="PRU01240"/>
    </source>
</evidence>
<feature type="domain" description="Peptidase S8/S53" evidence="9">
    <location>
        <begin position="165"/>
        <end position="377"/>
    </location>
</feature>
<evidence type="ECO:0000313" key="12">
    <source>
        <dbReference type="Proteomes" id="UP001064971"/>
    </source>
</evidence>
<gene>
    <name evidence="11" type="ORF">DAETH_25860</name>
</gene>
<dbReference type="EMBL" id="AP026560">
    <property type="protein sequence ID" value="BDP42617.1"/>
    <property type="molecule type" value="Genomic_DNA"/>
</dbReference>
<reference evidence="11" key="1">
    <citation type="submission" date="2022-07" db="EMBL/GenBank/DDBJ databases">
        <title>Complete Genome Sequence of the Radioresistant Bacterium Deinococcus aetherius ST0316, Isolated from the Air Dust collected in Lower Stratosphere above Japan.</title>
        <authorList>
            <person name="Satoh K."/>
            <person name="Hagiwara K."/>
            <person name="Katsumata K."/>
            <person name="Kubo A."/>
            <person name="Yokobori S."/>
            <person name="Yamagishi A."/>
            <person name="Oono Y."/>
            <person name="Narumi I."/>
        </authorList>
    </citation>
    <scope>NUCLEOTIDE SEQUENCE</scope>
    <source>
        <strain evidence="11">ST0316</strain>
    </source>
</reference>
<feature type="active site" description="Charge relay system" evidence="6">
    <location>
        <position position="174"/>
    </location>
</feature>
<protein>
    <submittedName>
        <fullName evidence="11">Serine protease</fullName>
    </submittedName>
</protein>
<feature type="chain" id="PRO_5046181599" evidence="8">
    <location>
        <begin position="25"/>
        <end position="568"/>
    </location>
</feature>
<dbReference type="GO" id="GO:0008233">
    <property type="term" value="F:peptidase activity"/>
    <property type="evidence" value="ECO:0007669"/>
    <property type="project" value="UniProtKB-KW"/>
</dbReference>
<dbReference type="Pfam" id="PF00082">
    <property type="entry name" value="Peptidase_S8"/>
    <property type="match status" value="1"/>
</dbReference>
<dbReference type="InterPro" id="IPR023828">
    <property type="entry name" value="Peptidase_S8_Ser-AS"/>
</dbReference>
<dbReference type="Proteomes" id="UP001064971">
    <property type="component" value="Chromosome"/>
</dbReference>
<sequence>MRKFHGILAIGLGLSLAACSNTNAPTAATVTSRSVTAQATSGTKAYLVGFKSGVGVNSASITKAGGQLKKSWKNLSAALVTLTPEGVAALQGDPSVEYVEADVTRHVEGGPSGVTDDPTTPSTDSGRPGLNPGSNTSTLWVPQGEATYGTVALKSPALNAAGRDGSGVAVCVADTGIDAGHPEFAGKLKGYANFMGDDHPTPWDGNEHGTHVSGTIFAQLGHGSTELMTGMDAGGVVGVAPGVNLYMARVLGDDGSGSSSGVVDGVNWCVGQLRSQGGTEDHVIVSLSLGSEEGSKTEQRAFAKAYEAGALVVAAAGNTGLNEPHYPASYPTVMAVGSINDKGNLSSFSTFGKQVELVAPGENVLSTVPRGMGSGADASAGGVSAYSSVLASNPTTLGDVTAQIAAAGGDGKLCSTDPNLAGKIALISRGTCSFAVKVSNAAKSGAVAAIVYNNTSGTIIMSVAQQQAIPSVSITQQDGQNTLAALANGPVTGHVKIYHSDYAYLNGTSMATPHVSAAAALVWARKPNLTNDQLRALLDNTATDLGANGRDIYFGHGLVNPSKALNGN</sequence>
<evidence type="ECO:0000256" key="8">
    <source>
        <dbReference type="SAM" id="SignalP"/>
    </source>
</evidence>
<feature type="domain" description="PA" evidence="10">
    <location>
        <begin position="401"/>
        <end position="481"/>
    </location>
</feature>
<keyword evidence="4 6" id="KW-0378">Hydrolase</keyword>
<name>A0ABM8AFN7_9DEIO</name>
<keyword evidence="12" id="KW-1185">Reference proteome</keyword>
<feature type="signal peptide" evidence="8">
    <location>
        <begin position="1"/>
        <end position="24"/>
    </location>
</feature>
<dbReference type="PROSITE" id="PS51257">
    <property type="entry name" value="PROKAR_LIPOPROTEIN"/>
    <property type="match status" value="1"/>
</dbReference>
<evidence type="ECO:0000256" key="7">
    <source>
        <dbReference type="SAM" id="MobiDB-lite"/>
    </source>
</evidence>
<dbReference type="InterPro" id="IPR000209">
    <property type="entry name" value="Peptidase_S8/S53_dom"/>
</dbReference>
<evidence type="ECO:0000256" key="5">
    <source>
        <dbReference type="ARBA" id="ARBA00022825"/>
    </source>
</evidence>
<feature type="compositionally biased region" description="Low complexity" evidence="7">
    <location>
        <begin position="113"/>
        <end position="126"/>
    </location>
</feature>
<dbReference type="SUPFAM" id="SSF52743">
    <property type="entry name" value="Subtilisin-like"/>
    <property type="match status" value="1"/>
</dbReference>
<dbReference type="PANTHER" id="PTHR43806:SF11">
    <property type="entry name" value="CEREVISIN-RELATED"/>
    <property type="match status" value="1"/>
</dbReference>
<dbReference type="Gene3D" id="3.40.50.200">
    <property type="entry name" value="Peptidase S8/S53 domain"/>
    <property type="match status" value="1"/>
</dbReference>
<dbReference type="InterPro" id="IPR003137">
    <property type="entry name" value="PA_domain"/>
</dbReference>
<dbReference type="RefSeq" id="WP_319993714.1">
    <property type="nucleotide sequence ID" value="NZ_AP026560.1"/>
</dbReference>
<keyword evidence="2" id="KW-0134">Cell wall</keyword>
<dbReference type="InterPro" id="IPR050131">
    <property type="entry name" value="Peptidase_S8_subtilisin-like"/>
</dbReference>
<evidence type="ECO:0000256" key="4">
    <source>
        <dbReference type="ARBA" id="ARBA00022801"/>
    </source>
</evidence>
<proteinExistence type="inferred from homology"/>
<keyword evidence="2" id="KW-0964">Secreted</keyword>
<dbReference type="Pfam" id="PF02225">
    <property type="entry name" value="PA"/>
    <property type="match status" value="1"/>
</dbReference>
<accession>A0ABM8AFN7</accession>
<evidence type="ECO:0000313" key="11">
    <source>
        <dbReference type="EMBL" id="BDP42617.1"/>
    </source>
</evidence>
<dbReference type="InterPro" id="IPR036852">
    <property type="entry name" value="Peptidase_S8/S53_dom_sf"/>
</dbReference>
<evidence type="ECO:0000256" key="2">
    <source>
        <dbReference type="ARBA" id="ARBA00022512"/>
    </source>
</evidence>
<organism evidence="11 12">
    <name type="scientific">Deinococcus aetherius</name>
    <dbReference type="NCBI Taxonomy" id="200252"/>
    <lineage>
        <taxon>Bacteria</taxon>
        <taxon>Thermotogati</taxon>
        <taxon>Deinococcota</taxon>
        <taxon>Deinococci</taxon>
        <taxon>Deinococcales</taxon>
        <taxon>Deinococcaceae</taxon>
        <taxon>Deinococcus</taxon>
    </lineage>
</organism>
<keyword evidence="3 6" id="KW-0645">Protease</keyword>
<dbReference type="SUPFAM" id="SSF54897">
    <property type="entry name" value="Protease propeptides/inhibitors"/>
    <property type="match status" value="1"/>
</dbReference>
<keyword evidence="8" id="KW-0732">Signal</keyword>
<evidence type="ECO:0000259" key="9">
    <source>
        <dbReference type="Pfam" id="PF00082"/>
    </source>
</evidence>
<feature type="region of interest" description="Disordered" evidence="7">
    <location>
        <begin position="106"/>
        <end position="141"/>
    </location>
</feature>
<dbReference type="PRINTS" id="PR00723">
    <property type="entry name" value="SUBTILISIN"/>
</dbReference>
<evidence type="ECO:0000259" key="10">
    <source>
        <dbReference type="Pfam" id="PF02225"/>
    </source>
</evidence>
<comment type="similarity">
    <text evidence="1 6">Belongs to the peptidase S8 family.</text>
</comment>
<dbReference type="GO" id="GO:0006508">
    <property type="term" value="P:proteolysis"/>
    <property type="evidence" value="ECO:0007669"/>
    <property type="project" value="UniProtKB-KW"/>
</dbReference>